<dbReference type="STRING" id="77166.N6TQM3"/>
<evidence type="ECO:0000313" key="4">
    <source>
        <dbReference type="EMBL" id="ERL84460.1"/>
    </source>
</evidence>
<keyword evidence="1" id="KW-0472">Membrane</keyword>
<dbReference type="AlphaFoldDB" id="N6TQM3"/>
<organism evidence="3">
    <name type="scientific">Dendroctonus ponderosae</name>
    <name type="common">Mountain pine beetle</name>
    <dbReference type="NCBI Taxonomy" id="77166"/>
    <lineage>
        <taxon>Eukaryota</taxon>
        <taxon>Metazoa</taxon>
        <taxon>Ecdysozoa</taxon>
        <taxon>Arthropoda</taxon>
        <taxon>Hexapoda</taxon>
        <taxon>Insecta</taxon>
        <taxon>Pterygota</taxon>
        <taxon>Neoptera</taxon>
        <taxon>Endopterygota</taxon>
        <taxon>Coleoptera</taxon>
        <taxon>Polyphaga</taxon>
        <taxon>Cucujiformia</taxon>
        <taxon>Curculionidae</taxon>
        <taxon>Scolytinae</taxon>
        <taxon>Dendroctonus</taxon>
    </lineage>
</organism>
<dbReference type="Proteomes" id="UP000030742">
    <property type="component" value="Unassembled WGS sequence"/>
</dbReference>
<evidence type="ECO:0008006" key="6">
    <source>
        <dbReference type="Google" id="ProtNLM"/>
    </source>
</evidence>
<dbReference type="HOGENOM" id="CLU_577808_0_0_1"/>
<evidence type="ECO:0000313" key="5">
    <source>
        <dbReference type="Proteomes" id="UP000030742"/>
    </source>
</evidence>
<feature type="transmembrane region" description="Helical" evidence="1">
    <location>
        <begin position="452"/>
        <end position="471"/>
    </location>
</feature>
<protein>
    <recommendedName>
        <fullName evidence="6">Neuropeptide-like 1</fullName>
    </recommendedName>
</protein>
<dbReference type="PROSITE" id="PS51257">
    <property type="entry name" value="PROKAR_LIPOPROTEIN"/>
    <property type="match status" value="1"/>
</dbReference>
<name>N6TQM3_DENPD</name>
<keyword evidence="1" id="KW-1133">Transmembrane helix</keyword>
<accession>N6TQM3</accession>
<dbReference type="OrthoDB" id="6426745at2759"/>
<dbReference type="OMA" id="PRTHPAI"/>
<feature type="non-terminal residue" evidence="3">
    <location>
        <position position="1"/>
    </location>
</feature>
<proteinExistence type="predicted"/>
<keyword evidence="2" id="KW-0732">Signal</keyword>
<dbReference type="EMBL" id="KB741291">
    <property type="protein sequence ID" value="ENN70586.1"/>
    <property type="molecule type" value="Genomic_DNA"/>
</dbReference>
<dbReference type="EMBL" id="KB631579">
    <property type="protein sequence ID" value="ERL84460.1"/>
    <property type="molecule type" value="Genomic_DNA"/>
</dbReference>
<sequence>MGNLRLINLSVWCVLVGCALIDNKVKSDNSCDLDIPESLRILLDPQETDSIQVQALRRQLLRKLQLDCHNLELAELEDAKNYKSLASLAGWGNIPAEHKRNLEALARAGTWYKNPPEIDQSEDANYKRSMEVLLKNGPAPLMPESLENQKRALRHQRLITFSSYAGIESLARNGDFLRRQPFQSFLNSQDYKRNIASLARAYSFPVGSTAGFGKRSIGSIARNGNLPYFYGKRNIQSLARDGALGKRSAGTFFVQLLNISKDYLWASSCHMVKHFFASDYMERPADKRNIQSIKAQQRNKRQADYFENELVYQMPADYEDILQDLAASQDAYPVEDKRFLGSVAKSGWFRPVSRSYSSWVSLPEKRHVAALARLGWLPTYRSVRRFNRSGRSYLRSNTEDIAESPKWENRKQPLYQSLVGTTRKQTVLGEFNSQQCSASKRDQASHNYKVCLIFPFLGWFIEYIAIWYILVNS</sequence>
<keyword evidence="1" id="KW-0812">Transmembrane</keyword>
<evidence type="ECO:0000256" key="2">
    <source>
        <dbReference type="SAM" id="SignalP"/>
    </source>
</evidence>
<evidence type="ECO:0000313" key="3">
    <source>
        <dbReference type="EMBL" id="ENN70586.1"/>
    </source>
</evidence>
<feature type="chain" id="PRO_5009707596" description="Neuropeptide-like 1" evidence="2">
    <location>
        <begin position="28"/>
        <end position="473"/>
    </location>
</feature>
<feature type="signal peptide" evidence="2">
    <location>
        <begin position="1"/>
        <end position="27"/>
    </location>
</feature>
<evidence type="ECO:0000256" key="1">
    <source>
        <dbReference type="SAM" id="Phobius"/>
    </source>
</evidence>
<gene>
    <name evidence="4" type="ORF">D910_01892</name>
    <name evidence="3" type="ORF">YQE_12761</name>
</gene>
<reference evidence="3 5" key="1">
    <citation type="journal article" date="2013" name="Genome Biol.">
        <title>Draft genome of the mountain pine beetle, Dendroctonus ponderosae Hopkins, a major forest pest.</title>
        <authorList>
            <person name="Keeling C.I."/>
            <person name="Yuen M.M."/>
            <person name="Liao N.Y."/>
            <person name="Docking T.R."/>
            <person name="Chan S.K."/>
            <person name="Taylor G.A."/>
            <person name="Palmquist D.L."/>
            <person name="Jackman S.D."/>
            <person name="Nguyen A."/>
            <person name="Li M."/>
            <person name="Henderson H."/>
            <person name="Janes J.K."/>
            <person name="Zhao Y."/>
            <person name="Pandoh P."/>
            <person name="Moore R."/>
            <person name="Sperling F.A."/>
            <person name="Huber D.P."/>
            <person name="Birol I."/>
            <person name="Jones S.J."/>
            <person name="Bohlmann J."/>
        </authorList>
    </citation>
    <scope>NUCLEOTIDE SEQUENCE</scope>
</reference>